<evidence type="ECO:0000256" key="1">
    <source>
        <dbReference type="SAM" id="SignalP"/>
    </source>
</evidence>
<keyword evidence="1" id="KW-0732">Signal</keyword>
<accession>D0N4F0</accession>
<keyword evidence="3" id="KW-1185">Reference proteome</keyword>
<dbReference type="AlphaFoldDB" id="D0N4F0"/>
<dbReference type="OMA" id="FNSKHPG"/>
<name>D0N4F0_PHYIT</name>
<dbReference type="EMBL" id="DS028125">
    <property type="protein sequence ID" value="EEY69758.1"/>
    <property type="molecule type" value="Genomic_DNA"/>
</dbReference>
<reference evidence="3" key="1">
    <citation type="journal article" date="2009" name="Nature">
        <title>Genome sequence and analysis of the Irish potato famine pathogen Phytophthora infestans.</title>
        <authorList>
            <consortium name="The Broad Institute Genome Sequencing Platform"/>
            <person name="Haas B.J."/>
            <person name="Kamoun S."/>
            <person name="Zody M.C."/>
            <person name="Jiang R.H."/>
            <person name="Handsaker R.E."/>
            <person name="Cano L.M."/>
            <person name="Grabherr M."/>
            <person name="Kodira C.D."/>
            <person name="Raffaele S."/>
            <person name="Torto-Alalibo T."/>
            <person name="Bozkurt T.O."/>
            <person name="Ah-Fong A.M."/>
            <person name="Alvarado L."/>
            <person name="Anderson V.L."/>
            <person name="Armstrong M.R."/>
            <person name="Avrova A."/>
            <person name="Baxter L."/>
            <person name="Beynon J."/>
            <person name="Boevink P.C."/>
            <person name="Bollmann S.R."/>
            <person name="Bos J.I."/>
            <person name="Bulone V."/>
            <person name="Cai G."/>
            <person name="Cakir C."/>
            <person name="Carrington J.C."/>
            <person name="Chawner M."/>
            <person name="Conti L."/>
            <person name="Costanzo S."/>
            <person name="Ewan R."/>
            <person name="Fahlgren N."/>
            <person name="Fischbach M.A."/>
            <person name="Fugelstad J."/>
            <person name="Gilroy E.M."/>
            <person name="Gnerre S."/>
            <person name="Green P.J."/>
            <person name="Grenville-Briggs L.J."/>
            <person name="Griffith J."/>
            <person name="Grunwald N.J."/>
            <person name="Horn K."/>
            <person name="Horner N.R."/>
            <person name="Hu C.H."/>
            <person name="Huitema E."/>
            <person name="Jeong D.H."/>
            <person name="Jones A.M."/>
            <person name="Jones J.D."/>
            <person name="Jones R.W."/>
            <person name="Karlsson E.K."/>
            <person name="Kunjeti S.G."/>
            <person name="Lamour K."/>
            <person name="Liu Z."/>
            <person name="Ma L."/>
            <person name="Maclean D."/>
            <person name="Chibucos M.C."/>
            <person name="McDonald H."/>
            <person name="McWalters J."/>
            <person name="Meijer H.J."/>
            <person name="Morgan W."/>
            <person name="Morris P.F."/>
            <person name="Munro C.A."/>
            <person name="O'Neill K."/>
            <person name="Ospina-Giraldo M."/>
            <person name="Pinzon A."/>
            <person name="Pritchard L."/>
            <person name="Ramsahoye B."/>
            <person name="Ren Q."/>
            <person name="Restrepo S."/>
            <person name="Roy S."/>
            <person name="Sadanandom A."/>
            <person name="Savidor A."/>
            <person name="Schornack S."/>
            <person name="Schwartz D.C."/>
            <person name="Schumann U.D."/>
            <person name="Schwessinger B."/>
            <person name="Seyer L."/>
            <person name="Sharpe T."/>
            <person name="Silvar C."/>
            <person name="Song J."/>
            <person name="Studholme D.J."/>
            <person name="Sykes S."/>
            <person name="Thines M."/>
            <person name="van de Vondervoort P.J."/>
            <person name="Phuntumart V."/>
            <person name="Wawra S."/>
            <person name="Weide R."/>
            <person name="Win J."/>
            <person name="Young C."/>
            <person name="Zhou S."/>
            <person name="Fry W."/>
            <person name="Meyers B.C."/>
            <person name="van West P."/>
            <person name="Ristaino J."/>
            <person name="Govers F."/>
            <person name="Birch P.R."/>
            <person name="Whisson S.C."/>
            <person name="Judelson H.S."/>
            <person name="Nusbaum C."/>
        </authorList>
    </citation>
    <scope>NUCLEOTIDE SEQUENCE [LARGE SCALE GENOMIC DNA]</scope>
    <source>
        <strain evidence="3">T30-4</strain>
    </source>
</reference>
<dbReference type="eggNOG" id="ENOG502RFKP">
    <property type="taxonomic scope" value="Eukaryota"/>
</dbReference>
<protein>
    <submittedName>
        <fullName evidence="2">Secreted RxLR effector peptide protein, putative</fullName>
    </submittedName>
</protein>
<dbReference type="VEuPathDB" id="FungiDB:PITG_06246"/>
<gene>
    <name evidence="2" type="ORF">PITG_06246</name>
</gene>
<dbReference type="GeneID" id="9465942"/>
<evidence type="ECO:0000313" key="3">
    <source>
        <dbReference type="Proteomes" id="UP000006643"/>
    </source>
</evidence>
<organism evidence="2 3">
    <name type="scientific">Phytophthora infestans (strain T30-4)</name>
    <name type="common">Potato late blight agent</name>
    <dbReference type="NCBI Taxonomy" id="403677"/>
    <lineage>
        <taxon>Eukaryota</taxon>
        <taxon>Sar</taxon>
        <taxon>Stramenopiles</taxon>
        <taxon>Oomycota</taxon>
        <taxon>Peronosporomycetes</taxon>
        <taxon>Peronosporales</taxon>
        <taxon>Peronosporaceae</taxon>
        <taxon>Phytophthora</taxon>
    </lineage>
</organism>
<dbReference type="KEGG" id="pif:PITG_06246"/>
<dbReference type="Proteomes" id="UP000006643">
    <property type="component" value="Unassembled WGS sequence"/>
</dbReference>
<feature type="signal peptide" evidence="1">
    <location>
        <begin position="1"/>
        <end position="21"/>
    </location>
</feature>
<dbReference type="RefSeq" id="XP_002998405.1">
    <property type="nucleotide sequence ID" value="XM_002998359.1"/>
</dbReference>
<evidence type="ECO:0000313" key="2">
    <source>
        <dbReference type="EMBL" id="EEY69758.1"/>
    </source>
</evidence>
<feature type="chain" id="PRO_5003012934" evidence="1">
    <location>
        <begin position="22"/>
        <end position="525"/>
    </location>
</feature>
<dbReference type="OrthoDB" id="128648at2759"/>
<dbReference type="InParanoid" id="D0N4F0"/>
<dbReference type="HOGENOM" id="CLU_021192_3_1_1"/>
<proteinExistence type="predicted"/>
<sequence>MQLYSATLLAIMAALLSSVENAAVCGLSKTTTANSPAKFRMLPGNQVGISSSRLLRVSVANDKRSEDRMMNAVIEKLKSVVMAGASKVHGDVDWKSLLAGEQSADEILSVFQLKDGIKSALFSPRLKSLERYVREVNTRNQNSQMSVIGVFTRHYGDDEVAKALVTAQKDAQTKGAFNTIRQLRKDQLSNWLASEKSVDDVFTLLRLREDGYQALASPKMEVLDDYLKLVIRTYSGKETVLQTLTKGFGGEDKLAKILLIAKDDASTSELAAALQNALLNKWMASKMQPESVLKRLSVDSSLEDTLFGQTLPTLAAFILKYNSRNPSSKASLIGTISAHYGDDVVAKTLFKFRSNDATKDLASSMQIQQFNQWLTSKKSADDVLKLLKINSNEFLEQLSPKLEVLSEYITALKTVNPRENTDVFTVVSNSFGGEGGLARTIVAMMEKLEMYNVDTATYLGTVYQKALFKRWFRNDIEPESIYTKFLKVDAASAGALDIAVVTRYTSYYNKKMAPPPVFTFNDPRR</sequence>